<keyword evidence="2" id="KW-1277">Toxin-antitoxin system</keyword>
<dbReference type="RefSeq" id="WP_394301725.1">
    <property type="nucleotide sequence ID" value="NZ_JBHMQT010000032.1"/>
</dbReference>
<accession>A0ABV6U561</accession>
<keyword evidence="3" id="KW-0540">Nuclease</keyword>
<comment type="similarity">
    <text evidence="1">Belongs to the HicA mRNA interferase family.</text>
</comment>
<name>A0ABV6U561_9ACTN</name>
<keyword evidence="5" id="KW-0378">Hydrolase</keyword>
<comment type="caution">
    <text evidence="9">The sequence shown here is derived from an EMBL/GenBank/DDBJ whole genome shotgun (WGS) entry which is preliminary data.</text>
</comment>
<dbReference type="Pfam" id="PF07927">
    <property type="entry name" value="HicA_toxin"/>
    <property type="match status" value="1"/>
</dbReference>
<dbReference type="Gene3D" id="3.30.920.30">
    <property type="entry name" value="Hypothetical protein"/>
    <property type="match status" value="1"/>
</dbReference>
<dbReference type="InterPro" id="IPR012933">
    <property type="entry name" value="HicA_mRNA_interferase"/>
</dbReference>
<evidence type="ECO:0000256" key="7">
    <source>
        <dbReference type="ARBA" id="ARBA00023016"/>
    </source>
</evidence>
<dbReference type="EMBL" id="JBHMQT010000032">
    <property type="protein sequence ID" value="MFC0863588.1"/>
    <property type="molecule type" value="Genomic_DNA"/>
</dbReference>
<dbReference type="InterPro" id="IPR038570">
    <property type="entry name" value="HicA_sf"/>
</dbReference>
<gene>
    <name evidence="9" type="ORF">ACFHYQ_14900</name>
</gene>
<dbReference type="SUPFAM" id="SSF143100">
    <property type="entry name" value="TTHA1013/TTHA0281-like"/>
    <property type="match status" value="1"/>
</dbReference>
<reference evidence="9 10" key="1">
    <citation type="submission" date="2024-09" db="EMBL/GenBank/DDBJ databases">
        <authorList>
            <person name="Sun Q."/>
            <person name="Mori K."/>
        </authorList>
    </citation>
    <scope>NUCLEOTIDE SEQUENCE [LARGE SCALE GENOMIC DNA]</scope>
    <source>
        <strain evidence="9 10">TBRC 1851</strain>
    </source>
</reference>
<dbReference type="InterPro" id="IPR035069">
    <property type="entry name" value="TTHA1013/TTHA0281-like"/>
</dbReference>
<dbReference type="SUPFAM" id="SSF54786">
    <property type="entry name" value="YcfA/nrd intein domain"/>
    <property type="match status" value="1"/>
</dbReference>
<evidence type="ECO:0000256" key="1">
    <source>
        <dbReference type="ARBA" id="ARBA00006620"/>
    </source>
</evidence>
<keyword evidence="6" id="KW-0694">RNA-binding</keyword>
<evidence type="ECO:0000256" key="5">
    <source>
        <dbReference type="ARBA" id="ARBA00022801"/>
    </source>
</evidence>
<evidence type="ECO:0000256" key="4">
    <source>
        <dbReference type="ARBA" id="ARBA00022759"/>
    </source>
</evidence>
<evidence type="ECO:0000313" key="10">
    <source>
        <dbReference type="Proteomes" id="UP001589870"/>
    </source>
</evidence>
<dbReference type="Gene3D" id="3.30.160.250">
    <property type="match status" value="1"/>
</dbReference>
<keyword evidence="7" id="KW-0346">Stress response</keyword>
<sequence>MSKTLRLTATIVPDEEGWYVARCLQVEVTSQGRTVDEALSKSPRSLGALSRGRGYSRGPAATDRRADRDPALRVSPRQFPVCSGAQVVRALEKCGFEVVSARGSHCKLRQRLDEEALTVIVPLHATLAVGTLASIVRQAGPQSVSATCSDHVAPTATSLPARS</sequence>
<evidence type="ECO:0000256" key="2">
    <source>
        <dbReference type="ARBA" id="ARBA00022649"/>
    </source>
</evidence>
<dbReference type="Proteomes" id="UP001589870">
    <property type="component" value="Unassembled WGS sequence"/>
</dbReference>
<evidence type="ECO:0000256" key="8">
    <source>
        <dbReference type="SAM" id="MobiDB-lite"/>
    </source>
</evidence>
<evidence type="ECO:0000256" key="3">
    <source>
        <dbReference type="ARBA" id="ARBA00022722"/>
    </source>
</evidence>
<keyword evidence="10" id="KW-1185">Reference proteome</keyword>
<evidence type="ECO:0000313" key="9">
    <source>
        <dbReference type="EMBL" id="MFC0863588.1"/>
    </source>
</evidence>
<feature type="region of interest" description="Disordered" evidence="8">
    <location>
        <begin position="41"/>
        <end position="69"/>
    </location>
</feature>
<organism evidence="9 10">
    <name type="scientific">Sphaerimonospora cavernae</name>
    <dbReference type="NCBI Taxonomy" id="1740611"/>
    <lineage>
        <taxon>Bacteria</taxon>
        <taxon>Bacillati</taxon>
        <taxon>Actinomycetota</taxon>
        <taxon>Actinomycetes</taxon>
        <taxon>Streptosporangiales</taxon>
        <taxon>Streptosporangiaceae</taxon>
        <taxon>Sphaerimonospora</taxon>
    </lineage>
</organism>
<proteinExistence type="inferred from homology"/>
<keyword evidence="4" id="KW-0255">Endonuclease</keyword>
<protein>
    <submittedName>
        <fullName evidence="9">Type II toxin-antitoxin system HicA family toxin</fullName>
    </submittedName>
</protein>
<evidence type="ECO:0000256" key="6">
    <source>
        <dbReference type="ARBA" id="ARBA00022884"/>
    </source>
</evidence>